<dbReference type="InterPro" id="IPR042239">
    <property type="entry name" value="Nop_C"/>
</dbReference>
<dbReference type="Pfam" id="PF01798">
    <property type="entry name" value="Nop"/>
    <property type="match status" value="1"/>
</dbReference>
<dbReference type="PANTHER" id="PTHR10894">
    <property type="entry name" value="NUCLEOLAR PROTEIN 5 NUCLEOLAR PROTEIN NOP5 NOP58"/>
    <property type="match status" value="1"/>
</dbReference>
<dbReference type="PANTHER" id="PTHR10894:SF0">
    <property type="entry name" value="NUCLEOLAR PROTEIN 56"/>
    <property type="match status" value="1"/>
</dbReference>
<feature type="region of interest" description="Disordered" evidence="1">
    <location>
        <begin position="265"/>
        <end position="285"/>
    </location>
</feature>
<dbReference type="GO" id="GO:0032040">
    <property type="term" value="C:small-subunit processome"/>
    <property type="evidence" value="ECO:0007669"/>
    <property type="project" value="InterPro"/>
</dbReference>
<dbReference type="InterPro" id="IPR002687">
    <property type="entry name" value="Nop_dom"/>
</dbReference>
<dbReference type="SUPFAM" id="SSF89124">
    <property type="entry name" value="Nop domain"/>
    <property type="match status" value="1"/>
</dbReference>
<feature type="domain" description="Nop" evidence="2">
    <location>
        <begin position="211"/>
        <end position="285"/>
    </location>
</feature>
<dbReference type="AlphaFoldDB" id="T1AMS8"/>
<evidence type="ECO:0000313" key="3">
    <source>
        <dbReference type="EMBL" id="EQD58662.1"/>
    </source>
</evidence>
<dbReference type="EMBL" id="AUZY01005535">
    <property type="protein sequence ID" value="EQD58662.1"/>
    <property type="molecule type" value="Genomic_DNA"/>
</dbReference>
<reference evidence="3" key="2">
    <citation type="journal article" date="2014" name="ISME J.">
        <title>Microbial stratification in low pH oxic and suboxic macroscopic growths along an acid mine drainage.</title>
        <authorList>
            <person name="Mendez-Garcia C."/>
            <person name="Mesa V."/>
            <person name="Sprenger R.R."/>
            <person name="Richter M."/>
            <person name="Diez M.S."/>
            <person name="Solano J."/>
            <person name="Bargiela R."/>
            <person name="Golyshina O.V."/>
            <person name="Manteca A."/>
            <person name="Ramos J.L."/>
            <person name="Gallego J.R."/>
            <person name="Llorente I."/>
            <person name="Martins Dos Santos V.A."/>
            <person name="Jensen O.N."/>
            <person name="Pelaez A.I."/>
            <person name="Sanchez J."/>
            <person name="Ferrer M."/>
        </authorList>
    </citation>
    <scope>NUCLEOTIDE SEQUENCE</scope>
</reference>
<reference evidence="3" key="1">
    <citation type="submission" date="2013-08" db="EMBL/GenBank/DDBJ databases">
        <authorList>
            <person name="Mendez C."/>
            <person name="Richter M."/>
            <person name="Ferrer M."/>
            <person name="Sanchez J."/>
        </authorList>
    </citation>
    <scope>NUCLEOTIDE SEQUENCE</scope>
</reference>
<dbReference type="GO" id="GO:0030515">
    <property type="term" value="F:snoRNA binding"/>
    <property type="evidence" value="ECO:0007669"/>
    <property type="project" value="InterPro"/>
</dbReference>
<gene>
    <name evidence="3" type="ORF">B1B_08483</name>
</gene>
<protein>
    <submittedName>
        <fullName evidence="3">Pre-mRNA processing ribonucleoprotein, binding domain protein</fullName>
    </submittedName>
</protein>
<dbReference type="GO" id="GO:0031428">
    <property type="term" value="C:box C/D methylation guide snoRNP complex"/>
    <property type="evidence" value="ECO:0007669"/>
    <property type="project" value="InterPro"/>
</dbReference>
<dbReference type="InterPro" id="IPR036070">
    <property type="entry name" value="Nop_dom_sf"/>
</dbReference>
<organism evidence="3">
    <name type="scientific">mine drainage metagenome</name>
    <dbReference type="NCBI Taxonomy" id="410659"/>
    <lineage>
        <taxon>unclassified sequences</taxon>
        <taxon>metagenomes</taxon>
        <taxon>ecological metagenomes</taxon>
    </lineage>
</organism>
<evidence type="ECO:0000256" key="1">
    <source>
        <dbReference type="SAM" id="MobiDB-lite"/>
    </source>
</evidence>
<comment type="caution">
    <text evidence="3">The sequence shown here is derived from an EMBL/GenBank/DDBJ whole genome shotgun (WGS) entry which is preliminary data.</text>
</comment>
<proteinExistence type="predicted"/>
<name>T1AMS8_9ZZZZ</name>
<sequence length="285" mass="30791">MEIVTTWFGVFLVQGDRVVSERLFPRDPAEIKTRWRLRRTGGLVPEERELLSGLSPEANGHLTSRDRRFAAWGAEPAFGPLPPLEATRMGFPSGLQRTLTLELADEALREAWDPSAHVEESVRAMTDLDETLNLLGERLTNWHAREAPGLALSELSPALTASHFEAPAGEGPTAPPPSVAEARRALAGTWRQAQQARSALEHALEEAMPPRYPNLCALLGPLLSARLIAQAGGLARLARMPAGTVQVLGAERAFFEHLRGHGPSPAMACSSSIPRSTPPARYGGG</sequence>
<dbReference type="InterPro" id="IPR045056">
    <property type="entry name" value="Nop56/Nop58"/>
</dbReference>
<accession>T1AMS8</accession>
<evidence type="ECO:0000259" key="2">
    <source>
        <dbReference type="PROSITE" id="PS51358"/>
    </source>
</evidence>
<dbReference type="Gene3D" id="1.10.246.90">
    <property type="entry name" value="Nop domain"/>
    <property type="match status" value="1"/>
</dbReference>
<dbReference type="PROSITE" id="PS51358">
    <property type="entry name" value="NOP"/>
    <property type="match status" value="1"/>
</dbReference>
<keyword evidence="3" id="KW-0687">Ribonucleoprotein</keyword>
<feature type="non-terminal residue" evidence="3">
    <location>
        <position position="285"/>
    </location>
</feature>